<accession>A0A402B903</accession>
<reference evidence="4" key="1">
    <citation type="submission" date="2018-12" db="EMBL/GenBank/DDBJ databases">
        <title>Tengunoibacter tsumagoiensis gen. nov., sp. nov., Dictyobacter kobayashii sp. nov., D. alpinus sp. nov., and D. joshuensis sp. nov. and description of Dictyobacteraceae fam. nov. within the order Ktedonobacterales isolated from Tengu-no-mugimeshi.</title>
        <authorList>
            <person name="Wang C.M."/>
            <person name="Zheng Y."/>
            <person name="Sakai Y."/>
            <person name="Toyoda A."/>
            <person name="Minakuchi Y."/>
            <person name="Abe K."/>
            <person name="Yokota A."/>
            <person name="Yabe S."/>
        </authorList>
    </citation>
    <scope>NUCLEOTIDE SEQUENCE [LARGE SCALE GENOMIC DNA]</scope>
    <source>
        <strain evidence="4">Uno16</strain>
    </source>
</reference>
<name>A0A402B903_9CHLR</name>
<keyword evidence="4" id="KW-1185">Reference proteome</keyword>
<dbReference type="Pfam" id="PF01609">
    <property type="entry name" value="DDE_Tnp_1"/>
    <property type="match status" value="1"/>
</dbReference>
<gene>
    <name evidence="2" type="ORF">KDA_19010</name>
    <name evidence="3" type="ORF">KDA_33670</name>
</gene>
<sequence>MIPSSSLFDQSTMITLIEQDPVVQDYRAFFSLLDWSLVDTWEQQRSSRGRPLTHPTSAYLKAFLLRLREGLIYSTQLRSFLLKHPLLIIDFNFELVYDPCAPYGFDAEKTLPCRYWFGEKLRTLDPALLQDVLHATVSALQAEIPGLGETVAFDVKHLYAWVKENNMRAYVSERFNKDQVLAGDPDCKLGVKRSTNQEQPDGSTKEKKELLWGYGSGVAAATTSDYGDVVLAEYTQPFNEADVTYFLPLYQQCALALHQFPTHITADAAFDAWYVYQRATIHGGIAAVPLNQHGHLIYERASDGVPLCPKKLRMHPTTQFNHTYGYRSQRFRCPLLFPQPTGTPCDHAQFAKGKGCVKDVNWEQGARMRISLDRTSPLFKSIYTQRTSCERINSQAKELGIEHPRVHNGRSVANLNTLIYVIINVRALSRAISINRGLLQMN</sequence>
<feature type="domain" description="Transposase IS4-like" evidence="1">
    <location>
        <begin position="204"/>
        <end position="424"/>
    </location>
</feature>
<comment type="caution">
    <text evidence="3">The sequence shown here is derived from an EMBL/GenBank/DDBJ whole genome shotgun (WGS) entry which is preliminary data.</text>
</comment>
<dbReference type="GO" id="GO:0006313">
    <property type="term" value="P:DNA transposition"/>
    <property type="evidence" value="ECO:0007669"/>
    <property type="project" value="InterPro"/>
</dbReference>
<dbReference type="RefSeq" id="WP_126626872.1">
    <property type="nucleotide sequence ID" value="NZ_BIFT01000001.1"/>
</dbReference>
<proteinExistence type="predicted"/>
<evidence type="ECO:0000313" key="4">
    <source>
        <dbReference type="Proteomes" id="UP000287171"/>
    </source>
</evidence>
<dbReference type="EMBL" id="BIFT01000001">
    <property type="protein sequence ID" value="GCE27883.1"/>
    <property type="molecule type" value="Genomic_DNA"/>
</dbReference>
<reference evidence="3" key="2">
    <citation type="journal article" date="2019" name="Int. J. Syst. Evol. Microbiol.">
        <title>Tengunoibacter tsumagoiensis gen. nov., sp. nov., Dictyobacter kobayashii sp. nov., Dictyobacter alpinus sp. nov., and description of Dictyobacteraceae fam. nov. within the order Ktedonobacterales isolated from Tengu-no-mugimeshi, a soil-like granular mass of micro-organisms, and emended descriptions of the genera Ktedonobacter and Dictyobacter.</title>
        <authorList>
            <person name="Wang C."/>
            <person name="Zheng Y."/>
            <person name="Sakai Y."/>
            <person name="Toyoda A."/>
            <person name="Minakuchi Y."/>
            <person name="Abe K."/>
            <person name="Yokota A."/>
            <person name="Yabe S."/>
        </authorList>
    </citation>
    <scope>NUCLEOTIDE SEQUENCE</scope>
    <source>
        <strain evidence="3">Uno16</strain>
    </source>
</reference>
<dbReference type="GO" id="GO:0004803">
    <property type="term" value="F:transposase activity"/>
    <property type="evidence" value="ECO:0007669"/>
    <property type="project" value="InterPro"/>
</dbReference>
<evidence type="ECO:0000259" key="1">
    <source>
        <dbReference type="Pfam" id="PF01609"/>
    </source>
</evidence>
<protein>
    <recommendedName>
        <fullName evidence="1">Transposase IS4-like domain-containing protein</fullName>
    </recommendedName>
</protein>
<evidence type="ECO:0000313" key="2">
    <source>
        <dbReference type="EMBL" id="GCE26417.1"/>
    </source>
</evidence>
<dbReference type="EMBL" id="BIFT01000001">
    <property type="protein sequence ID" value="GCE26417.1"/>
    <property type="molecule type" value="Genomic_DNA"/>
</dbReference>
<dbReference type="AlphaFoldDB" id="A0A402B903"/>
<dbReference type="Proteomes" id="UP000287171">
    <property type="component" value="Unassembled WGS sequence"/>
</dbReference>
<dbReference type="OrthoDB" id="155660at2"/>
<organism evidence="3 4">
    <name type="scientific">Dictyobacter alpinus</name>
    <dbReference type="NCBI Taxonomy" id="2014873"/>
    <lineage>
        <taxon>Bacteria</taxon>
        <taxon>Bacillati</taxon>
        <taxon>Chloroflexota</taxon>
        <taxon>Ktedonobacteria</taxon>
        <taxon>Ktedonobacterales</taxon>
        <taxon>Dictyobacteraceae</taxon>
        <taxon>Dictyobacter</taxon>
    </lineage>
</organism>
<evidence type="ECO:0000313" key="3">
    <source>
        <dbReference type="EMBL" id="GCE27883.1"/>
    </source>
</evidence>
<dbReference type="GO" id="GO:0003677">
    <property type="term" value="F:DNA binding"/>
    <property type="evidence" value="ECO:0007669"/>
    <property type="project" value="InterPro"/>
</dbReference>
<dbReference type="InterPro" id="IPR002559">
    <property type="entry name" value="Transposase_11"/>
</dbReference>